<dbReference type="GO" id="GO:0015648">
    <property type="term" value="F:lipid-linked peptidoglycan transporter activity"/>
    <property type="evidence" value="ECO:0007669"/>
    <property type="project" value="UniProtKB-UniRule"/>
</dbReference>
<feature type="transmembrane region" description="Helical" evidence="10">
    <location>
        <begin position="477"/>
        <end position="504"/>
    </location>
</feature>
<feature type="transmembrane region" description="Helical" evidence="10">
    <location>
        <begin position="133"/>
        <end position="151"/>
    </location>
</feature>
<dbReference type="InterPro" id="IPR004268">
    <property type="entry name" value="MurJ"/>
</dbReference>
<evidence type="ECO:0000256" key="10">
    <source>
        <dbReference type="HAMAP-Rule" id="MF_02078"/>
    </source>
</evidence>
<dbReference type="GO" id="GO:0008360">
    <property type="term" value="P:regulation of cell shape"/>
    <property type="evidence" value="ECO:0007669"/>
    <property type="project" value="UniProtKB-UniRule"/>
</dbReference>
<protein>
    <recommendedName>
        <fullName evidence="10">Probable lipid II flippase MurJ</fullName>
    </recommendedName>
</protein>
<dbReference type="GO" id="GO:0009252">
    <property type="term" value="P:peptidoglycan biosynthetic process"/>
    <property type="evidence" value="ECO:0007669"/>
    <property type="project" value="UniProtKB-UniRule"/>
</dbReference>
<evidence type="ECO:0000256" key="8">
    <source>
        <dbReference type="ARBA" id="ARBA00060041"/>
    </source>
</evidence>
<dbReference type="UniPathway" id="UPA00219"/>
<evidence type="ECO:0000256" key="1">
    <source>
        <dbReference type="ARBA" id="ARBA00004651"/>
    </source>
</evidence>
<dbReference type="PANTHER" id="PTHR47019:SF1">
    <property type="entry name" value="LIPID II FLIPPASE MURJ"/>
    <property type="match status" value="1"/>
</dbReference>
<dbReference type="NCBIfam" id="TIGR01695">
    <property type="entry name" value="murJ_mviN"/>
    <property type="match status" value="1"/>
</dbReference>
<feature type="transmembrane region" description="Helical" evidence="10">
    <location>
        <begin position="312"/>
        <end position="336"/>
    </location>
</feature>
<dbReference type="RefSeq" id="WP_108884327.1">
    <property type="nucleotide sequence ID" value="NZ_OMOJ01000001.1"/>
</dbReference>
<feature type="transmembrane region" description="Helical" evidence="10">
    <location>
        <begin position="270"/>
        <end position="291"/>
    </location>
</feature>
<keyword evidence="7 10" id="KW-0472">Membrane</keyword>
<feature type="transmembrane region" description="Helical" evidence="10">
    <location>
        <begin position="448"/>
        <end position="471"/>
    </location>
</feature>
<dbReference type="PANTHER" id="PTHR47019">
    <property type="entry name" value="LIPID II FLIPPASE MURJ"/>
    <property type="match status" value="1"/>
</dbReference>
<evidence type="ECO:0000256" key="4">
    <source>
        <dbReference type="ARBA" id="ARBA00022960"/>
    </source>
</evidence>
<dbReference type="PRINTS" id="PR01806">
    <property type="entry name" value="VIRFACTRMVIN"/>
</dbReference>
<evidence type="ECO:0000313" key="12">
    <source>
        <dbReference type="EMBL" id="SPF77622.1"/>
    </source>
</evidence>
<evidence type="ECO:0000256" key="2">
    <source>
        <dbReference type="ARBA" id="ARBA00022475"/>
    </source>
</evidence>
<feature type="transmembrane region" description="Helical" evidence="10">
    <location>
        <begin position="189"/>
        <end position="208"/>
    </location>
</feature>
<dbReference type="PIRSF" id="PIRSF002869">
    <property type="entry name" value="MviN"/>
    <property type="match status" value="1"/>
</dbReference>
<keyword evidence="6 10" id="KW-1133">Transmembrane helix</keyword>
<dbReference type="GO" id="GO:0005886">
    <property type="term" value="C:plasma membrane"/>
    <property type="evidence" value="ECO:0007669"/>
    <property type="project" value="UniProtKB-SubCell"/>
</dbReference>
<keyword evidence="5 10" id="KW-0573">Peptidoglycan synthesis</keyword>
<name>A0A2R8ANI5_9RHOB</name>
<evidence type="ECO:0000256" key="11">
    <source>
        <dbReference type="PIRNR" id="PIRNR002869"/>
    </source>
</evidence>
<keyword evidence="3 10" id="KW-0812">Transmembrane</keyword>
<dbReference type="Proteomes" id="UP000244904">
    <property type="component" value="Unassembled WGS sequence"/>
</dbReference>
<evidence type="ECO:0000256" key="9">
    <source>
        <dbReference type="ARBA" id="ARBA00061532"/>
    </source>
</evidence>
<dbReference type="InterPro" id="IPR051050">
    <property type="entry name" value="Lipid_II_flippase_MurJ/MviN"/>
</dbReference>
<proteinExistence type="inferred from homology"/>
<comment type="function">
    <text evidence="8 10 11">Involved in peptidoglycan biosynthesis. Transports lipid-linked peptidoglycan precursors from the inner to the outer leaflet of the cytoplasmic membrane.</text>
</comment>
<comment type="similarity">
    <text evidence="9 10 11">Belongs to the MurJ/MviN family.</text>
</comment>
<feature type="transmembrane region" description="Helical" evidence="10">
    <location>
        <begin position="92"/>
        <end position="113"/>
    </location>
</feature>
<dbReference type="Pfam" id="PF03023">
    <property type="entry name" value="MurJ"/>
    <property type="match status" value="1"/>
</dbReference>
<organism evidence="12 13">
    <name type="scientific">Pseudoprimorskyibacter insulae</name>
    <dbReference type="NCBI Taxonomy" id="1695997"/>
    <lineage>
        <taxon>Bacteria</taxon>
        <taxon>Pseudomonadati</taxon>
        <taxon>Pseudomonadota</taxon>
        <taxon>Alphaproteobacteria</taxon>
        <taxon>Rhodobacterales</taxon>
        <taxon>Paracoccaceae</taxon>
        <taxon>Pseudoprimorskyibacter</taxon>
    </lineage>
</organism>
<keyword evidence="13" id="KW-1185">Reference proteome</keyword>
<dbReference type="GO" id="GO:0071555">
    <property type="term" value="P:cell wall organization"/>
    <property type="evidence" value="ECO:0007669"/>
    <property type="project" value="UniProtKB-UniRule"/>
</dbReference>
<keyword evidence="2 10" id="KW-1003">Cell membrane</keyword>
<feature type="transmembrane region" description="Helical" evidence="10">
    <location>
        <begin position="342"/>
        <end position="365"/>
    </location>
</feature>
<dbReference type="AlphaFoldDB" id="A0A2R8ANI5"/>
<feature type="transmembrane region" description="Helical" evidence="10">
    <location>
        <begin position="29"/>
        <end position="48"/>
    </location>
</feature>
<evidence type="ECO:0000313" key="13">
    <source>
        <dbReference type="Proteomes" id="UP000244904"/>
    </source>
</evidence>
<dbReference type="OrthoDB" id="9816572at2"/>
<keyword evidence="10 11" id="KW-0813">Transport</keyword>
<keyword evidence="10" id="KW-0997">Cell inner membrane</keyword>
<evidence type="ECO:0000256" key="7">
    <source>
        <dbReference type="ARBA" id="ARBA00023136"/>
    </source>
</evidence>
<feature type="transmembrane region" description="Helical" evidence="10">
    <location>
        <begin position="229"/>
        <end position="250"/>
    </location>
</feature>
<gene>
    <name evidence="10 12" type="primary">murJ</name>
    <name evidence="12" type="ORF">PRI8871_00206</name>
</gene>
<feature type="transmembrane region" description="Helical" evidence="10">
    <location>
        <begin position="158"/>
        <end position="177"/>
    </location>
</feature>
<comment type="subcellular location">
    <subcellularLocation>
        <location evidence="10">Cell inner membrane</location>
        <topology evidence="10">Multi-pass membrane protein</topology>
    </subcellularLocation>
    <subcellularLocation>
        <location evidence="1">Cell membrane</location>
        <topology evidence="1">Multi-pass membrane protein</topology>
    </subcellularLocation>
</comment>
<reference evidence="13" key="1">
    <citation type="submission" date="2018-03" db="EMBL/GenBank/DDBJ databases">
        <authorList>
            <person name="Rodrigo-Torres L."/>
            <person name="Arahal R. D."/>
            <person name="Lucena T."/>
        </authorList>
    </citation>
    <scope>NUCLEOTIDE SEQUENCE [LARGE SCALE GENOMIC DNA]</scope>
    <source>
        <strain evidence="13">CECT 8871</strain>
    </source>
</reference>
<evidence type="ECO:0000256" key="3">
    <source>
        <dbReference type="ARBA" id="ARBA00022692"/>
    </source>
</evidence>
<comment type="pathway">
    <text evidence="10">Cell wall biogenesis; peptidoglycan biosynthesis.</text>
</comment>
<sequence length="515" mass="55028">MKPIRLFKGVLTVGFWTLMSRVLGVVREILILALVGPGPIMDAFVAAFRLPNMFRRFFAEGAFNAAFVPMFSKKMEGGEDPMGFARDAMNGLALVLIVLSALAMIFMPAMVWATAGGFGEDTRFDLTVGYGRIVFPYIFFISLAALFSGALNAVGRFAAAAAAPVLLNIFVITAMLVANKMGEPVIKALIWAVPVSGIVQLALVWVAAHRADIRLKPGRPRWTPDMRRLVRVAIPAGLAGGVMQINLLVGQQVASYFDKAVGWLYAADRLYQLPLGVVGIAVGIVLLPDLSRRLKAQDDAGAKAAFSRAGELSLALTVPCAVALVVIPGPIVSVLFERGQTLAADTLAISMAVAIYGLGLPAFVLQKALQPLFFAREDTRTPFRYALVAMAVNAAVAIGLAPVVGWIAPAIATTLAGWIMVGLLAIGGRKLGDVARFDTRFRTRVWRVCAASGIMGVALWAVLWAVPQIFAIPGWRYLALAALIAFGSVVYGVSGQALGAFSMAELRGVVRRNRR</sequence>
<feature type="transmembrane region" description="Helical" evidence="10">
    <location>
        <begin position="7"/>
        <end position="23"/>
    </location>
</feature>
<accession>A0A2R8ANI5</accession>
<feature type="transmembrane region" description="Helical" evidence="10">
    <location>
        <begin position="410"/>
        <end position="427"/>
    </location>
</feature>
<dbReference type="CDD" id="cd13123">
    <property type="entry name" value="MATE_MurJ_like"/>
    <property type="match status" value="1"/>
</dbReference>
<keyword evidence="4 10" id="KW-0133">Cell shape</keyword>
<evidence type="ECO:0000256" key="5">
    <source>
        <dbReference type="ARBA" id="ARBA00022984"/>
    </source>
</evidence>
<dbReference type="GO" id="GO:0034204">
    <property type="term" value="P:lipid translocation"/>
    <property type="evidence" value="ECO:0007669"/>
    <property type="project" value="TreeGrafter"/>
</dbReference>
<dbReference type="EMBL" id="OMOJ01000001">
    <property type="protein sequence ID" value="SPF77622.1"/>
    <property type="molecule type" value="Genomic_DNA"/>
</dbReference>
<dbReference type="HAMAP" id="MF_02078">
    <property type="entry name" value="MurJ_MviN"/>
    <property type="match status" value="1"/>
</dbReference>
<evidence type="ECO:0000256" key="6">
    <source>
        <dbReference type="ARBA" id="ARBA00022989"/>
    </source>
</evidence>
<feature type="transmembrane region" description="Helical" evidence="10">
    <location>
        <begin position="385"/>
        <end position="404"/>
    </location>
</feature>
<keyword evidence="10 11" id="KW-0961">Cell wall biogenesis/degradation</keyword>